<sequence length="374" mass="42011">MRLLRGDLKCTRLFSIIFLYCLVTALLIFGALQVIVLSSQDYSVTSQIDIRMAESTNPGHVEELSDALSKVAEQVDKLEGVLLRFQNETKAATEKIGRRSNLEQVIDGVAQEVKALRAERPMNLYLGGSIIMCWVDFFQQYFYLDSRDRGLTPHLCQGTVWDSKISESVERIVRPGQLVVDVGACVGWYAAIFADAVGEAGKVLAVEANPRLSDLLARSMEDHPQVQVVNKAVGSEDKKQVFVENEMTWSPGNRVLQEAGGGAVPVEYTTLDTLLRKEGWDHVDVIKIDVEGHEWQVWEGMQKTLLENPKVELLLEINIQRDRANGVDSERFYEALQSRFKDLFIIKPDDGLLMKTSPSELLDSFGNINLYLKS</sequence>
<name>A0A1Y1I0H4_KLENI</name>
<feature type="coiled-coil region" evidence="1">
    <location>
        <begin position="61"/>
        <end position="119"/>
    </location>
</feature>
<evidence type="ECO:0000313" key="5">
    <source>
        <dbReference type="Proteomes" id="UP000054558"/>
    </source>
</evidence>
<dbReference type="InterPro" id="IPR029063">
    <property type="entry name" value="SAM-dependent_MTases_sf"/>
</dbReference>
<keyword evidence="2" id="KW-0472">Membrane</keyword>
<evidence type="ECO:0000259" key="3">
    <source>
        <dbReference type="Pfam" id="PF05050"/>
    </source>
</evidence>
<dbReference type="InterPro" id="IPR006342">
    <property type="entry name" value="FkbM_mtfrase"/>
</dbReference>
<evidence type="ECO:0000256" key="1">
    <source>
        <dbReference type="SAM" id="Coils"/>
    </source>
</evidence>
<dbReference type="Gene3D" id="3.40.50.150">
    <property type="entry name" value="Vaccinia Virus protein VP39"/>
    <property type="match status" value="1"/>
</dbReference>
<dbReference type="EMBL" id="DF237137">
    <property type="protein sequence ID" value="GAQ84414.1"/>
    <property type="molecule type" value="Genomic_DNA"/>
</dbReference>
<feature type="domain" description="Methyltransferase FkbM" evidence="3">
    <location>
        <begin position="181"/>
        <end position="319"/>
    </location>
</feature>
<keyword evidence="2" id="KW-0812">Transmembrane</keyword>
<evidence type="ECO:0000256" key="2">
    <source>
        <dbReference type="SAM" id="Phobius"/>
    </source>
</evidence>
<dbReference type="PANTHER" id="PTHR34203">
    <property type="entry name" value="METHYLTRANSFERASE, FKBM FAMILY PROTEIN"/>
    <property type="match status" value="1"/>
</dbReference>
<dbReference type="Proteomes" id="UP000054558">
    <property type="component" value="Unassembled WGS sequence"/>
</dbReference>
<gene>
    <name evidence="4" type="ORF">KFL_001880080</name>
</gene>
<dbReference type="InterPro" id="IPR052514">
    <property type="entry name" value="SAM-dependent_MTase"/>
</dbReference>
<dbReference type="PANTHER" id="PTHR34203:SF13">
    <property type="entry name" value="EXPRESSED PROTEIN"/>
    <property type="match status" value="1"/>
</dbReference>
<dbReference type="Pfam" id="PF05050">
    <property type="entry name" value="Methyltransf_21"/>
    <property type="match status" value="1"/>
</dbReference>
<evidence type="ECO:0000313" key="4">
    <source>
        <dbReference type="EMBL" id="GAQ84414.1"/>
    </source>
</evidence>
<proteinExistence type="predicted"/>
<dbReference type="NCBIfam" id="TIGR01444">
    <property type="entry name" value="fkbM_fam"/>
    <property type="match status" value="1"/>
</dbReference>
<keyword evidence="1" id="KW-0175">Coiled coil</keyword>
<dbReference type="OrthoDB" id="10006218at2759"/>
<reference evidence="4 5" key="1">
    <citation type="journal article" date="2014" name="Nat. Commun.">
        <title>Klebsormidium flaccidum genome reveals primary factors for plant terrestrial adaptation.</title>
        <authorList>
            <person name="Hori K."/>
            <person name="Maruyama F."/>
            <person name="Fujisawa T."/>
            <person name="Togashi T."/>
            <person name="Yamamoto N."/>
            <person name="Seo M."/>
            <person name="Sato S."/>
            <person name="Yamada T."/>
            <person name="Mori H."/>
            <person name="Tajima N."/>
            <person name="Moriyama T."/>
            <person name="Ikeuchi M."/>
            <person name="Watanabe M."/>
            <person name="Wada H."/>
            <person name="Kobayashi K."/>
            <person name="Saito M."/>
            <person name="Masuda T."/>
            <person name="Sasaki-Sekimoto Y."/>
            <person name="Mashiguchi K."/>
            <person name="Awai K."/>
            <person name="Shimojima M."/>
            <person name="Masuda S."/>
            <person name="Iwai M."/>
            <person name="Nobusawa T."/>
            <person name="Narise T."/>
            <person name="Kondo S."/>
            <person name="Saito H."/>
            <person name="Sato R."/>
            <person name="Murakawa M."/>
            <person name="Ihara Y."/>
            <person name="Oshima-Yamada Y."/>
            <person name="Ohtaka K."/>
            <person name="Satoh M."/>
            <person name="Sonobe K."/>
            <person name="Ishii M."/>
            <person name="Ohtani R."/>
            <person name="Kanamori-Sato M."/>
            <person name="Honoki R."/>
            <person name="Miyazaki D."/>
            <person name="Mochizuki H."/>
            <person name="Umetsu J."/>
            <person name="Higashi K."/>
            <person name="Shibata D."/>
            <person name="Kamiya Y."/>
            <person name="Sato N."/>
            <person name="Nakamura Y."/>
            <person name="Tabata S."/>
            <person name="Ida S."/>
            <person name="Kurokawa K."/>
            <person name="Ohta H."/>
        </authorList>
    </citation>
    <scope>NUCLEOTIDE SEQUENCE [LARGE SCALE GENOMIC DNA]</scope>
    <source>
        <strain evidence="4 5">NIES-2285</strain>
    </source>
</reference>
<accession>A0A1Y1I0H4</accession>
<dbReference type="AlphaFoldDB" id="A0A1Y1I0H4"/>
<keyword evidence="5" id="KW-1185">Reference proteome</keyword>
<keyword evidence="2" id="KW-1133">Transmembrane helix</keyword>
<organism evidence="4 5">
    <name type="scientific">Klebsormidium nitens</name>
    <name type="common">Green alga</name>
    <name type="synonym">Ulothrix nitens</name>
    <dbReference type="NCBI Taxonomy" id="105231"/>
    <lineage>
        <taxon>Eukaryota</taxon>
        <taxon>Viridiplantae</taxon>
        <taxon>Streptophyta</taxon>
        <taxon>Klebsormidiophyceae</taxon>
        <taxon>Klebsormidiales</taxon>
        <taxon>Klebsormidiaceae</taxon>
        <taxon>Klebsormidium</taxon>
    </lineage>
</organism>
<dbReference type="SUPFAM" id="SSF53335">
    <property type="entry name" value="S-adenosyl-L-methionine-dependent methyltransferases"/>
    <property type="match status" value="1"/>
</dbReference>
<feature type="transmembrane region" description="Helical" evidence="2">
    <location>
        <begin position="12"/>
        <end position="36"/>
    </location>
</feature>
<protein>
    <recommendedName>
        <fullName evidence="3">Methyltransferase FkbM domain-containing protein</fullName>
    </recommendedName>
</protein>